<name>X1JYQ2_9ZZZZ</name>
<organism evidence="1">
    <name type="scientific">marine sediment metagenome</name>
    <dbReference type="NCBI Taxonomy" id="412755"/>
    <lineage>
        <taxon>unclassified sequences</taxon>
        <taxon>metagenomes</taxon>
        <taxon>ecological metagenomes</taxon>
    </lineage>
</organism>
<protein>
    <submittedName>
        <fullName evidence="1">Uncharacterized protein</fullName>
    </submittedName>
</protein>
<accession>X1JYQ2</accession>
<feature type="non-terminal residue" evidence="1">
    <location>
        <position position="1"/>
    </location>
</feature>
<dbReference type="EMBL" id="BARV01001758">
    <property type="protein sequence ID" value="GAH99841.1"/>
    <property type="molecule type" value="Genomic_DNA"/>
</dbReference>
<proteinExistence type="predicted"/>
<comment type="caution">
    <text evidence="1">The sequence shown here is derived from an EMBL/GenBank/DDBJ whole genome shotgun (WGS) entry which is preliminary data.</text>
</comment>
<reference evidence="1" key="1">
    <citation type="journal article" date="2014" name="Front. Microbiol.">
        <title>High frequency of phylogenetically diverse reductive dehalogenase-homologous genes in deep subseafloor sedimentary metagenomes.</title>
        <authorList>
            <person name="Kawai M."/>
            <person name="Futagami T."/>
            <person name="Toyoda A."/>
            <person name="Takaki Y."/>
            <person name="Nishi S."/>
            <person name="Hori S."/>
            <person name="Arai W."/>
            <person name="Tsubouchi T."/>
            <person name="Morono Y."/>
            <person name="Uchiyama I."/>
            <person name="Ito T."/>
            <person name="Fujiyama A."/>
            <person name="Inagaki F."/>
            <person name="Takami H."/>
        </authorList>
    </citation>
    <scope>NUCLEOTIDE SEQUENCE</scope>
    <source>
        <strain evidence="1">Expedition CK06-06</strain>
    </source>
</reference>
<sequence length="100" mass="11880">AGIRPSIDNNSGYKVDFIIRKDSEYRKLEFNRKKRTSVLGFDTWIVSVEDLIISKLDWIQQFQSDKQIDDIKNLLEHPKCDKAYIQTWCKKLNLKTFNLI</sequence>
<gene>
    <name evidence="1" type="ORF">S06H3_04895</name>
</gene>
<evidence type="ECO:0000313" key="1">
    <source>
        <dbReference type="EMBL" id="GAH99841.1"/>
    </source>
</evidence>
<dbReference type="AlphaFoldDB" id="X1JYQ2"/>